<evidence type="ECO:0000313" key="10">
    <source>
        <dbReference type="Proteomes" id="UP000183487"/>
    </source>
</evidence>
<feature type="transmembrane region" description="Helical" evidence="7">
    <location>
        <begin position="327"/>
        <end position="348"/>
    </location>
</feature>
<evidence type="ECO:0000256" key="7">
    <source>
        <dbReference type="SAM" id="Phobius"/>
    </source>
</evidence>
<dbReference type="PANTHER" id="PTHR43414">
    <property type="entry name" value="MULTIDRUG RESISTANCE PROTEIN MDTG"/>
    <property type="match status" value="1"/>
</dbReference>
<dbReference type="InterPro" id="IPR011701">
    <property type="entry name" value="MFS"/>
</dbReference>
<evidence type="ECO:0000256" key="3">
    <source>
        <dbReference type="ARBA" id="ARBA00022475"/>
    </source>
</evidence>
<accession>A0A1H1IGH5</accession>
<dbReference type="PROSITE" id="PS50850">
    <property type="entry name" value="MFS"/>
    <property type="match status" value="1"/>
</dbReference>
<gene>
    <name evidence="9" type="ORF">SAMN05443245_5106</name>
</gene>
<keyword evidence="3" id="KW-1003">Cell membrane</keyword>
<evidence type="ECO:0000313" key="9">
    <source>
        <dbReference type="EMBL" id="SDR36436.1"/>
    </source>
</evidence>
<feature type="domain" description="Major facilitator superfamily (MFS) profile" evidence="8">
    <location>
        <begin position="54"/>
        <end position="442"/>
    </location>
</feature>
<evidence type="ECO:0000259" key="8">
    <source>
        <dbReference type="PROSITE" id="PS50850"/>
    </source>
</evidence>
<dbReference type="Gene3D" id="1.20.1250.20">
    <property type="entry name" value="MFS general substrate transporter like domains"/>
    <property type="match status" value="2"/>
</dbReference>
<dbReference type="GO" id="GO:0022857">
    <property type="term" value="F:transmembrane transporter activity"/>
    <property type="evidence" value="ECO:0007669"/>
    <property type="project" value="InterPro"/>
</dbReference>
<organism evidence="9 10">
    <name type="scientific">Paraburkholderia fungorum</name>
    <dbReference type="NCBI Taxonomy" id="134537"/>
    <lineage>
        <taxon>Bacteria</taxon>
        <taxon>Pseudomonadati</taxon>
        <taxon>Pseudomonadota</taxon>
        <taxon>Betaproteobacteria</taxon>
        <taxon>Burkholderiales</taxon>
        <taxon>Burkholderiaceae</taxon>
        <taxon>Paraburkholderia</taxon>
    </lineage>
</organism>
<dbReference type="InterPro" id="IPR036259">
    <property type="entry name" value="MFS_trans_sf"/>
</dbReference>
<evidence type="ECO:0000256" key="5">
    <source>
        <dbReference type="ARBA" id="ARBA00022989"/>
    </source>
</evidence>
<keyword evidence="5 7" id="KW-1133">Transmembrane helix</keyword>
<feature type="transmembrane region" description="Helical" evidence="7">
    <location>
        <begin position="182"/>
        <end position="204"/>
    </location>
</feature>
<proteinExistence type="predicted"/>
<evidence type="ECO:0000256" key="6">
    <source>
        <dbReference type="ARBA" id="ARBA00023136"/>
    </source>
</evidence>
<name>A0A1H1IGH5_9BURK</name>
<reference evidence="10" key="1">
    <citation type="submission" date="2016-10" db="EMBL/GenBank/DDBJ databases">
        <authorList>
            <person name="Varghese N."/>
        </authorList>
    </citation>
    <scope>NUCLEOTIDE SEQUENCE [LARGE SCALE GENOMIC DNA]</scope>
    <source>
        <strain evidence="10">GAS106B</strain>
    </source>
</reference>
<feature type="transmembrane region" description="Helical" evidence="7">
    <location>
        <begin position="259"/>
        <end position="276"/>
    </location>
</feature>
<dbReference type="EMBL" id="FNKP01000002">
    <property type="protein sequence ID" value="SDR36436.1"/>
    <property type="molecule type" value="Genomic_DNA"/>
</dbReference>
<dbReference type="Proteomes" id="UP000183487">
    <property type="component" value="Unassembled WGS sequence"/>
</dbReference>
<evidence type="ECO:0000256" key="1">
    <source>
        <dbReference type="ARBA" id="ARBA00004651"/>
    </source>
</evidence>
<feature type="transmembrane region" description="Helical" evidence="7">
    <location>
        <begin position="55"/>
        <end position="79"/>
    </location>
</feature>
<keyword evidence="4 7" id="KW-0812">Transmembrane</keyword>
<protein>
    <submittedName>
        <fullName evidence="9">MFS transporter, DHA1 family, multidrug resistance protein</fullName>
    </submittedName>
</protein>
<dbReference type="AlphaFoldDB" id="A0A1H1IGH5"/>
<dbReference type="InterPro" id="IPR020846">
    <property type="entry name" value="MFS_dom"/>
</dbReference>
<dbReference type="Pfam" id="PF07690">
    <property type="entry name" value="MFS_1"/>
    <property type="match status" value="1"/>
</dbReference>
<dbReference type="PANTHER" id="PTHR43414:SF6">
    <property type="entry name" value="MULTIDRUG RESISTANCE PROTEIN MDTG"/>
    <property type="match status" value="1"/>
</dbReference>
<dbReference type="SUPFAM" id="SSF103473">
    <property type="entry name" value="MFS general substrate transporter"/>
    <property type="match status" value="1"/>
</dbReference>
<dbReference type="GO" id="GO:0005886">
    <property type="term" value="C:plasma membrane"/>
    <property type="evidence" value="ECO:0007669"/>
    <property type="project" value="UniProtKB-SubCell"/>
</dbReference>
<feature type="transmembrane region" description="Helical" evidence="7">
    <location>
        <begin position="296"/>
        <end position="315"/>
    </location>
</feature>
<keyword evidence="10" id="KW-1185">Reference proteome</keyword>
<feature type="transmembrane region" description="Helical" evidence="7">
    <location>
        <begin position="419"/>
        <end position="437"/>
    </location>
</feature>
<feature type="transmembrane region" description="Helical" evidence="7">
    <location>
        <begin position="91"/>
        <end position="113"/>
    </location>
</feature>
<keyword evidence="6 7" id="KW-0472">Membrane</keyword>
<comment type="subcellular location">
    <subcellularLocation>
        <location evidence="1">Cell membrane</location>
        <topology evidence="1">Multi-pass membrane protein</topology>
    </subcellularLocation>
</comment>
<keyword evidence="2" id="KW-0813">Transport</keyword>
<evidence type="ECO:0000256" key="2">
    <source>
        <dbReference type="ARBA" id="ARBA00022448"/>
    </source>
</evidence>
<feature type="transmembrane region" description="Helical" evidence="7">
    <location>
        <begin position="149"/>
        <end position="170"/>
    </location>
</feature>
<sequence length="445" mass="46597">MIDRAYSRVMKQAGHTAIMSDQMNPPVNGLSTAASAPPSHSSYARRNEAYWKRNLAVCVFGSFTTLVSLSMLLPFLALYVEQLGVASPAAVVQWSGVAFGATFFGTAITAPLWGRLANRYGRKPMLVRAAIGMAVVMSLIGVARNVTDLVTLRLLAGLIGGYASASIVMIGTQAPRERAGWALGVLSIGALSGNLIGPLVGGFLPGWVGIRGTFFVGGAMIAVAAAATMLLVREDFDRLADAKQRLAASGSSAPKANRAVIPALLVTAMMVLLANMSIEPIITVYIGQLGVPHAHLARTAGIVMAASAFGSMLTAPRLGALADRVGGWNVIIGCLAATALVMLPQAFVTHWWQLAVLRGVMGMTIAGLLPSIAKLVRQSVDESHSGTTLGYLQSAQFSGQVIGPLIGGQIGAHIGLQPVFFVTAFLLLVCAGMNHWVRSRHAQMA</sequence>
<evidence type="ECO:0000256" key="4">
    <source>
        <dbReference type="ARBA" id="ARBA00022692"/>
    </source>
</evidence>
<feature type="transmembrane region" description="Helical" evidence="7">
    <location>
        <begin position="125"/>
        <end position="143"/>
    </location>
</feature>
<feature type="transmembrane region" description="Helical" evidence="7">
    <location>
        <begin position="210"/>
        <end position="232"/>
    </location>
</feature>